<evidence type="ECO:0000313" key="2">
    <source>
        <dbReference type="Proteomes" id="UP000238071"/>
    </source>
</evidence>
<sequence length="85" mass="9592">MQDDKKHELLISAIDYLKVQYAMGQSPCLALVISRHYRLLAESSAESSHKTNYVNQASSWFGCYLKKAKPQAEAEMQIYSGVYGT</sequence>
<dbReference type="Proteomes" id="UP000238071">
    <property type="component" value="Unassembled WGS sequence"/>
</dbReference>
<name>A0A2S6H6R6_9GAMM</name>
<gene>
    <name evidence="1" type="ORF">B0F88_10289</name>
</gene>
<organism evidence="1 2">
    <name type="scientific">Methylobacter tundripaludum</name>
    <dbReference type="NCBI Taxonomy" id="173365"/>
    <lineage>
        <taxon>Bacteria</taxon>
        <taxon>Pseudomonadati</taxon>
        <taxon>Pseudomonadota</taxon>
        <taxon>Gammaproteobacteria</taxon>
        <taxon>Methylococcales</taxon>
        <taxon>Methylococcaceae</taxon>
        <taxon>Methylobacter</taxon>
    </lineage>
</organism>
<keyword evidence="2" id="KW-1185">Reference proteome</keyword>
<dbReference type="OrthoDB" id="5609331at2"/>
<dbReference type="AlphaFoldDB" id="A0A2S6H6R6"/>
<reference evidence="1 2" key="1">
    <citation type="submission" date="2018-02" db="EMBL/GenBank/DDBJ databases">
        <title>Subsurface microbial communities from deep shales in Ohio and West Virginia, USA.</title>
        <authorList>
            <person name="Wrighton K."/>
        </authorList>
    </citation>
    <scope>NUCLEOTIDE SEQUENCE [LARGE SCALE GENOMIC DNA]</scope>
    <source>
        <strain evidence="1 2">OWC-G53F</strain>
    </source>
</reference>
<dbReference type="RefSeq" id="WP_104422384.1">
    <property type="nucleotide sequence ID" value="NZ_PTIY01000002.1"/>
</dbReference>
<comment type="caution">
    <text evidence="1">The sequence shown here is derived from an EMBL/GenBank/DDBJ whole genome shotgun (WGS) entry which is preliminary data.</text>
</comment>
<accession>A0A2S6H6R6</accession>
<protein>
    <submittedName>
        <fullName evidence="1">Uncharacterized protein</fullName>
    </submittedName>
</protein>
<dbReference type="EMBL" id="PTIY01000002">
    <property type="protein sequence ID" value="PPK73110.1"/>
    <property type="molecule type" value="Genomic_DNA"/>
</dbReference>
<proteinExistence type="predicted"/>
<evidence type="ECO:0000313" key="1">
    <source>
        <dbReference type="EMBL" id="PPK73110.1"/>
    </source>
</evidence>